<feature type="compositionally biased region" description="Acidic residues" evidence="1">
    <location>
        <begin position="443"/>
        <end position="474"/>
    </location>
</feature>
<evidence type="ECO:0000256" key="1">
    <source>
        <dbReference type="SAM" id="MobiDB-lite"/>
    </source>
</evidence>
<dbReference type="AlphaFoldDB" id="A0A9W8N1V3"/>
<comment type="caution">
    <text evidence="2">The sequence shown here is derived from an EMBL/GenBank/DDBJ whole genome shotgun (WGS) entry which is preliminary data.</text>
</comment>
<name>A0A9W8N1V3_9AGAR</name>
<dbReference type="OrthoDB" id="3042363at2759"/>
<protein>
    <submittedName>
        <fullName evidence="2">Uncharacterized protein</fullName>
    </submittedName>
</protein>
<evidence type="ECO:0000313" key="3">
    <source>
        <dbReference type="Proteomes" id="UP001148786"/>
    </source>
</evidence>
<dbReference type="EMBL" id="JANKHO010000018">
    <property type="protein sequence ID" value="KAJ3517491.1"/>
    <property type="molecule type" value="Genomic_DNA"/>
</dbReference>
<keyword evidence="3" id="KW-1185">Reference proteome</keyword>
<organism evidence="2 3">
    <name type="scientific">Agrocybe chaxingu</name>
    <dbReference type="NCBI Taxonomy" id="84603"/>
    <lineage>
        <taxon>Eukaryota</taxon>
        <taxon>Fungi</taxon>
        <taxon>Dikarya</taxon>
        <taxon>Basidiomycota</taxon>
        <taxon>Agaricomycotina</taxon>
        <taxon>Agaricomycetes</taxon>
        <taxon>Agaricomycetidae</taxon>
        <taxon>Agaricales</taxon>
        <taxon>Agaricineae</taxon>
        <taxon>Strophariaceae</taxon>
        <taxon>Agrocybe</taxon>
    </lineage>
</organism>
<feature type="region of interest" description="Disordered" evidence="1">
    <location>
        <begin position="433"/>
        <end position="474"/>
    </location>
</feature>
<reference evidence="2" key="1">
    <citation type="submission" date="2022-07" db="EMBL/GenBank/DDBJ databases">
        <title>Genome Sequence of Agrocybe chaxingu.</title>
        <authorList>
            <person name="Buettner E."/>
        </authorList>
    </citation>
    <scope>NUCLEOTIDE SEQUENCE</scope>
    <source>
        <strain evidence="2">MP-N11</strain>
    </source>
</reference>
<dbReference type="Proteomes" id="UP001148786">
    <property type="component" value="Unassembled WGS sequence"/>
</dbReference>
<evidence type="ECO:0000313" key="2">
    <source>
        <dbReference type="EMBL" id="KAJ3517491.1"/>
    </source>
</evidence>
<gene>
    <name evidence="2" type="ORF">NLJ89_g482</name>
</gene>
<proteinExistence type="predicted"/>
<accession>A0A9W8N1V3</accession>
<sequence>MRLFMNSLPHVDNYQPRLPPEILDLFVDALYDCPYTNSKSPTLRACSLVSYAFAARARKFLFERVDLRVTIETIERIEDIYEIMSWAPRNIGSESHLSGIAPFIKVLSVDIRCSRRSVVVRAENALSAIFQGLHGPEHGIEVLFLSYEEFWTNIGLGLRHSLSDLLRSPRLKTLSLTGFLVLPTTFLLGSHIEDLTLDSIASYDQPSFYSSRYPVHRRTYPQLQHLSVRLTDSSHAISLLEKGTTSALNLVSEFSASIDTDDDYMDLVPLLKRMGKTLQRISLNFGSDSYFNQEYLIPVDLSKMSKLTEIHFTYDGSSEVSYSDSLRITITLLSMLCALPSLHTLDLTFITDHTWAPDDPSLPSLIGTLTVPAELNRWTELNGVIAQMAMVKKVVMSICTISCKGDEKATRELSERVERLIRVAMPHFSGPGKVPELVLEFPVQDEDEDEDEEDEDEVDEDETEDEEDEDEDED</sequence>